<dbReference type="RefSeq" id="WP_088453562.1">
    <property type="nucleotide sequence ID" value="NZ_JACHXO010000008.1"/>
</dbReference>
<dbReference type="Gene3D" id="3.30.70.270">
    <property type="match status" value="1"/>
</dbReference>
<dbReference type="EC" id="2.7.7.65" evidence="1"/>
<evidence type="ECO:0000313" key="7">
    <source>
        <dbReference type="Proteomes" id="UP000574369"/>
    </source>
</evidence>
<sequence length="623" mass="68204">MPQQPPALIAKAALRRLALDKLEPTPENYARAYAQEAGEPQRDGGALPDRAQAPISRLLSLAVPDLQVRTGLATQLKEGRWDELQRALEALQQTHGAGAQAEQMAQLIERLMKGLERGGRQWTLARKKDGVLRVLASNRTDPQRLMQRLRQLVGSWDSDTSDARVETQPAPLDDGLDDDDDRDAGTPSQFFTDDEVAQAPGDGAAAAGTDARYGELSSLLGSNGPGEARWPDVGASLNDTVQHALRGEDPRALALVAELDAALAEIRRDGATPARAEAMEALCARVRRWLDHRDHAFVELGKLCGALTDSLADLAEDDSWARGQCEVMGQTLAQGLTARSVRSVNELLVNTRSRQASLREERGRARDALKGLINRMLQELGELGQHTDRFSDSVGKYAEVIEKADTLESLAGVVREMVEESRSVQSLVQQTQGRLRDEHDRASQLAERVEALEGELRKLSNEVQTDQLTQVANRRGLIAAFETERAKLEREPRPLALALLDIDNFKKLNDSLGHAAGDEALKSLAARVSGLLRPGDKVGRWGGEEFVLILPEAPLEEAQAVLLRLQRSLSASLFMHEGRDVFVTFSAGVTLYQQGETLEHALDRADEALYEAKRTGKNRACVA</sequence>
<proteinExistence type="predicted"/>
<evidence type="ECO:0000313" key="6">
    <source>
        <dbReference type="EMBL" id="MBB3196557.1"/>
    </source>
</evidence>
<evidence type="ECO:0000259" key="5">
    <source>
        <dbReference type="PROSITE" id="PS50887"/>
    </source>
</evidence>
<gene>
    <name evidence="6" type="ORF">FHS28_003979</name>
</gene>
<dbReference type="PANTHER" id="PTHR45138">
    <property type="entry name" value="REGULATORY COMPONENTS OF SENSORY TRANSDUCTION SYSTEM"/>
    <property type="match status" value="1"/>
</dbReference>
<organism evidence="6 7">
    <name type="scientific">Roseateles terrae</name>
    <dbReference type="NCBI Taxonomy" id="431060"/>
    <lineage>
        <taxon>Bacteria</taxon>
        <taxon>Pseudomonadati</taxon>
        <taxon>Pseudomonadota</taxon>
        <taxon>Betaproteobacteria</taxon>
        <taxon>Burkholderiales</taxon>
        <taxon>Sphaerotilaceae</taxon>
        <taxon>Roseateles</taxon>
    </lineage>
</organism>
<protein>
    <recommendedName>
        <fullName evidence="1">diguanylate cyclase</fullName>
        <ecNumber evidence="1">2.7.7.65</ecNumber>
    </recommendedName>
</protein>
<dbReference type="EMBL" id="JACHXO010000008">
    <property type="protein sequence ID" value="MBB3196557.1"/>
    <property type="molecule type" value="Genomic_DNA"/>
</dbReference>
<keyword evidence="7" id="KW-1185">Reference proteome</keyword>
<dbReference type="InterPro" id="IPR043128">
    <property type="entry name" value="Rev_trsase/Diguanyl_cyclase"/>
</dbReference>
<dbReference type="SUPFAM" id="SSF55073">
    <property type="entry name" value="Nucleotide cyclase"/>
    <property type="match status" value="1"/>
</dbReference>
<feature type="domain" description="GGDEF" evidence="5">
    <location>
        <begin position="493"/>
        <end position="623"/>
    </location>
</feature>
<dbReference type="CDD" id="cd01949">
    <property type="entry name" value="GGDEF"/>
    <property type="match status" value="1"/>
</dbReference>
<keyword evidence="3" id="KW-0175">Coiled coil</keyword>
<feature type="region of interest" description="Disordered" evidence="4">
    <location>
        <begin position="156"/>
        <end position="208"/>
    </location>
</feature>
<dbReference type="Pfam" id="PF00990">
    <property type="entry name" value="GGDEF"/>
    <property type="match status" value="1"/>
</dbReference>
<feature type="coiled-coil region" evidence="3">
    <location>
        <begin position="435"/>
        <end position="469"/>
    </location>
</feature>
<comment type="catalytic activity">
    <reaction evidence="2">
        <text>2 GTP = 3',3'-c-di-GMP + 2 diphosphate</text>
        <dbReference type="Rhea" id="RHEA:24898"/>
        <dbReference type="ChEBI" id="CHEBI:33019"/>
        <dbReference type="ChEBI" id="CHEBI:37565"/>
        <dbReference type="ChEBI" id="CHEBI:58805"/>
        <dbReference type="EC" id="2.7.7.65"/>
    </reaction>
</comment>
<comment type="caution">
    <text evidence="6">The sequence shown here is derived from an EMBL/GenBank/DDBJ whole genome shotgun (WGS) entry which is preliminary data.</text>
</comment>
<dbReference type="Proteomes" id="UP000574369">
    <property type="component" value="Unassembled WGS sequence"/>
</dbReference>
<dbReference type="InterPro" id="IPR050469">
    <property type="entry name" value="Diguanylate_Cyclase"/>
</dbReference>
<evidence type="ECO:0000256" key="2">
    <source>
        <dbReference type="ARBA" id="ARBA00034247"/>
    </source>
</evidence>
<dbReference type="NCBIfam" id="TIGR00254">
    <property type="entry name" value="GGDEF"/>
    <property type="match status" value="1"/>
</dbReference>
<evidence type="ECO:0000256" key="3">
    <source>
        <dbReference type="SAM" id="Coils"/>
    </source>
</evidence>
<evidence type="ECO:0000256" key="4">
    <source>
        <dbReference type="SAM" id="MobiDB-lite"/>
    </source>
</evidence>
<dbReference type="SMART" id="SM00267">
    <property type="entry name" value="GGDEF"/>
    <property type="match status" value="1"/>
</dbReference>
<feature type="compositionally biased region" description="Low complexity" evidence="4">
    <location>
        <begin position="197"/>
        <end position="208"/>
    </location>
</feature>
<evidence type="ECO:0000256" key="1">
    <source>
        <dbReference type="ARBA" id="ARBA00012528"/>
    </source>
</evidence>
<accession>A0ABR6GXZ3</accession>
<reference evidence="6 7" key="1">
    <citation type="submission" date="2020-08" db="EMBL/GenBank/DDBJ databases">
        <title>Genomic Encyclopedia of Type Strains, Phase III (KMG-III): the genomes of soil and plant-associated and newly described type strains.</title>
        <authorList>
            <person name="Whitman W."/>
        </authorList>
    </citation>
    <scope>NUCLEOTIDE SEQUENCE [LARGE SCALE GENOMIC DNA]</scope>
    <source>
        <strain evidence="6 7">CECT 7247</strain>
    </source>
</reference>
<dbReference type="InterPro" id="IPR029787">
    <property type="entry name" value="Nucleotide_cyclase"/>
</dbReference>
<dbReference type="PANTHER" id="PTHR45138:SF9">
    <property type="entry name" value="DIGUANYLATE CYCLASE DGCM-RELATED"/>
    <property type="match status" value="1"/>
</dbReference>
<dbReference type="PROSITE" id="PS50887">
    <property type="entry name" value="GGDEF"/>
    <property type="match status" value="1"/>
</dbReference>
<dbReference type="InterPro" id="IPR000160">
    <property type="entry name" value="GGDEF_dom"/>
</dbReference>
<name>A0ABR6GXZ3_9BURK</name>